<feature type="transmembrane region" description="Helical" evidence="1">
    <location>
        <begin position="145"/>
        <end position="166"/>
    </location>
</feature>
<evidence type="ECO:0000313" key="3">
    <source>
        <dbReference type="Proteomes" id="UP001240236"/>
    </source>
</evidence>
<dbReference type="RefSeq" id="WP_307237489.1">
    <property type="nucleotide sequence ID" value="NZ_JAUSUZ010000001.1"/>
</dbReference>
<dbReference type="Proteomes" id="UP001240236">
    <property type="component" value="Unassembled WGS sequence"/>
</dbReference>
<evidence type="ECO:0000256" key="1">
    <source>
        <dbReference type="SAM" id="Phobius"/>
    </source>
</evidence>
<gene>
    <name evidence="2" type="ORF">J2S42_001847</name>
</gene>
<keyword evidence="1" id="KW-1133">Transmembrane helix</keyword>
<proteinExistence type="predicted"/>
<comment type="caution">
    <text evidence="2">The sequence shown here is derived from an EMBL/GenBank/DDBJ whole genome shotgun (WGS) entry which is preliminary data.</text>
</comment>
<accession>A0AAE4AYM0</accession>
<protein>
    <submittedName>
        <fullName evidence="2">Uncharacterized protein</fullName>
    </submittedName>
</protein>
<keyword evidence="1" id="KW-0472">Membrane</keyword>
<feature type="transmembrane region" description="Helical" evidence="1">
    <location>
        <begin position="59"/>
        <end position="76"/>
    </location>
</feature>
<feature type="transmembrane region" description="Helical" evidence="1">
    <location>
        <begin position="245"/>
        <end position="266"/>
    </location>
</feature>
<dbReference type="AlphaFoldDB" id="A0AAE4AYM0"/>
<reference evidence="2 3" key="1">
    <citation type="submission" date="2023-07" db="EMBL/GenBank/DDBJ databases">
        <title>Sequencing the genomes of 1000 actinobacteria strains.</title>
        <authorList>
            <person name="Klenk H.-P."/>
        </authorList>
    </citation>
    <scope>NUCLEOTIDE SEQUENCE [LARGE SCALE GENOMIC DNA]</scope>
    <source>
        <strain evidence="2 3">DSM 44709</strain>
    </source>
</reference>
<sequence>MIGPGRLSPSAVVRTNRAARPRPYLDHVIAAVAASIFLITVFTVPEQPCTAADPCGPEPVTATAVGALCAAAVMAYMHRPAAVWAAAASAVLWPLSIITDDSGLGWRAALPLALVAITTGVARLRPAPATGAALRHRTPPRPAQLPRPHALAGLAGILLLIAGVVLGGGTVWRQHAATARENSAETVTAVVRAQVAEDTIEVELPDGQLWNAEVLAATDYPVGATVPVLVDAAGLRQLRTEPYDITLLLVVATVAAGAGAALLSLARAWDRGMHALFTTAQPVRDARLVDDGDCLTILIPGPARTAEELILPLTDTEDTAHDCNRVPSSTRATLYGEPRPGAWCTVQIDEAIRTPLGPVLAVETIPYDPIRALPADLYPG</sequence>
<organism evidence="2 3">
    <name type="scientific">Catenuloplanes indicus</name>
    <dbReference type="NCBI Taxonomy" id="137267"/>
    <lineage>
        <taxon>Bacteria</taxon>
        <taxon>Bacillati</taxon>
        <taxon>Actinomycetota</taxon>
        <taxon>Actinomycetes</taxon>
        <taxon>Micromonosporales</taxon>
        <taxon>Micromonosporaceae</taxon>
        <taxon>Catenuloplanes</taxon>
    </lineage>
</organism>
<evidence type="ECO:0000313" key="2">
    <source>
        <dbReference type="EMBL" id="MDQ0365178.1"/>
    </source>
</evidence>
<keyword evidence="1" id="KW-0812">Transmembrane</keyword>
<feature type="transmembrane region" description="Helical" evidence="1">
    <location>
        <begin position="24"/>
        <end position="44"/>
    </location>
</feature>
<feature type="transmembrane region" description="Helical" evidence="1">
    <location>
        <begin position="81"/>
        <end position="98"/>
    </location>
</feature>
<keyword evidence="3" id="KW-1185">Reference proteome</keyword>
<name>A0AAE4AYM0_9ACTN</name>
<dbReference type="EMBL" id="JAUSUZ010000001">
    <property type="protein sequence ID" value="MDQ0365178.1"/>
    <property type="molecule type" value="Genomic_DNA"/>
</dbReference>